<protein>
    <submittedName>
        <fullName evidence="2">Periplasmic divalent cation tolerance protein</fullName>
    </submittedName>
</protein>
<gene>
    <name evidence="2" type="ORF">HNR40_009278</name>
</gene>
<evidence type="ECO:0000313" key="2">
    <source>
        <dbReference type="EMBL" id="MBB5083773.1"/>
    </source>
</evidence>
<dbReference type="Pfam" id="PF03091">
    <property type="entry name" value="CutA1"/>
    <property type="match status" value="1"/>
</dbReference>
<sequence>MADQVQILTTAESREDAYALAQNLIHDQLATSAQVAGPIVSIFMQGSAMVEAQQWQLVLRTTAAQVSAVREIVSASEFVVVPVLDGDAE</sequence>
<dbReference type="InterPro" id="IPR004323">
    <property type="entry name" value="Ion_tolerance_CutA"/>
</dbReference>
<comment type="similarity">
    <text evidence="1">Belongs to the CutA family.</text>
</comment>
<dbReference type="Gene3D" id="3.30.70.120">
    <property type="match status" value="1"/>
</dbReference>
<organism evidence="2 3">
    <name type="scientific">Nonomuraea endophytica</name>
    <dbReference type="NCBI Taxonomy" id="714136"/>
    <lineage>
        <taxon>Bacteria</taxon>
        <taxon>Bacillati</taxon>
        <taxon>Actinomycetota</taxon>
        <taxon>Actinomycetes</taxon>
        <taxon>Streptosporangiales</taxon>
        <taxon>Streptosporangiaceae</taxon>
        <taxon>Nonomuraea</taxon>
    </lineage>
</organism>
<keyword evidence="3" id="KW-1185">Reference proteome</keyword>
<evidence type="ECO:0000256" key="1">
    <source>
        <dbReference type="ARBA" id="ARBA00010169"/>
    </source>
</evidence>
<dbReference type="EMBL" id="JACHIN010000019">
    <property type="protein sequence ID" value="MBB5083773.1"/>
    <property type="molecule type" value="Genomic_DNA"/>
</dbReference>
<dbReference type="InterPro" id="IPR015867">
    <property type="entry name" value="N-reg_PII/ATP_PRibTrfase_C"/>
</dbReference>
<dbReference type="SUPFAM" id="SSF54913">
    <property type="entry name" value="GlnB-like"/>
    <property type="match status" value="1"/>
</dbReference>
<dbReference type="GO" id="GO:0010038">
    <property type="term" value="P:response to metal ion"/>
    <property type="evidence" value="ECO:0007669"/>
    <property type="project" value="InterPro"/>
</dbReference>
<dbReference type="Proteomes" id="UP000568380">
    <property type="component" value="Unassembled WGS sequence"/>
</dbReference>
<accession>A0A7W8ACV0</accession>
<dbReference type="AlphaFoldDB" id="A0A7W8ACV0"/>
<reference evidence="2 3" key="1">
    <citation type="submission" date="2020-08" db="EMBL/GenBank/DDBJ databases">
        <title>Genomic Encyclopedia of Type Strains, Phase IV (KMG-IV): sequencing the most valuable type-strain genomes for metagenomic binning, comparative biology and taxonomic classification.</title>
        <authorList>
            <person name="Goeker M."/>
        </authorList>
    </citation>
    <scope>NUCLEOTIDE SEQUENCE [LARGE SCALE GENOMIC DNA]</scope>
    <source>
        <strain evidence="2 3">DSM 45385</strain>
    </source>
</reference>
<dbReference type="InterPro" id="IPR011322">
    <property type="entry name" value="N-reg_PII-like_a/b"/>
</dbReference>
<comment type="caution">
    <text evidence="2">The sequence shown here is derived from an EMBL/GenBank/DDBJ whole genome shotgun (WGS) entry which is preliminary data.</text>
</comment>
<name>A0A7W8ACV0_9ACTN</name>
<proteinExistence type="inferred from homology"/>
<dbReference type="RefSeq" id="WP_184973191.1">
    <property type="nucleotide sequence ID" value="NZ_JACHIN010000019.1"/>
</dbReference>
<evidence type="ECO:0000313" key="3">
    <source>
        <dbReference type="Proteomes" id="UP000568380"/>
    </source>
</evidence>